<dbReference type="Pfam" id="PF26648">
    <property type="entry name" value="zf_Tbcl_4"/>
    <property type="match status" value="1"/>
</dbReference>
<protein>
    <recommendedName>
        <fullName evidence="2">Probable treble clef zinc finger fungi domain-containing protein</fullName>
    </recommendedName>
</protein>
<dbReference type="OrthoDB" id="5600002at2759"/>
<gene>
    <name evidence="3" type="ORF">E8E13_000778</name>
</gene>
<evidence type="ECO:0000313" key="4">
    <source>
        <dbReference type="Proteomes" id="UP000801428"/>
    </source>
</evidence>
<feature type="compositionally biased region" description="Basic and acidic residues" evidence="1">
    <location>
        <begin position="59"/>
        <end position="68"/>
    </location>
</feature>
<reference evidence="3" key="1">
    <citation type="submission" date="2019-04" db="EMBL/GenBank/DDBJ databases">
        <title>Sequencing of skin fungus with MAO and IRED activity.</title>
        <authorList>
            <person name="Marsaioli A.J."/>
            <person name="Bonatto J.M.C."/>
            <person name="Reis Junior O."/>
        </authorList>
    </citation>
    <scope>NUCLEOTIDE SEQUENCE</scope>
    <source>
        <strain evidence="3">30M1</strain>
    </source>
</reference>
<feature type="domain" description="Probable treble clef zinc finger fungi" evidence="2">
    <location>
        <begin position="140"/>
        <end position="172"/>
    </location>
</feature>
<name>A0A9P4WAF0_CURKU</name>
<proteinExistence type="predicted"/>
<evidence type="ECO:0000256" key="1">
    <source>
        <dbReference type="SAM" id="MobiDB-lite"/>
    </source>
</evidence>
<dbReference type="EMBL" id="SWKU01000013">
    <property type="protein sequence ID" value="KAF3001200.1"/>
    <property type="molecule type" value="Genomic_DNA"/>
</dbReference>
<dbReference type="AlphaFoldDB" id="A0A9P4WAF0"/>
<sequence length="605" mass="68127">MTRAARGAKKGTAPRESSPADSPPAATVYTFREGSYYTDDQSDDSYDDTTGPQKASRRKLQDDDKDTLDSDHLHAQHCRLHNDPLATHCNALTRARKKCSNKAKVFETSSLSYRSRFPDGTQILPVCHVHSNLYYLWERAGRCQAIEECGHTCDRLAKYSLPYHLCTKHEAGTDTLPCGIMNLPTELHLMILRYLLPVNVSSYGRSLSYPCGVVNYKAIMRTNRALYQASSLVLYSEAEFKATIDASRINFLGRNWYFDRANDYNDINRALCQAAARRIRSIHVEVSFGSTKVKGAGVGNRGISVEEYELYQLRDAVRKFVGLFQPATSTSQPSSSTVSLKQLNVKPVPYAQCGWGTSELTAAIFFAIEPFVGLSPIEEPVLVSPVVLTSHNPQFQWAANVNSNLHKDENYRRLRKSWVKSAKGKSATLNGNTSITDEYHKIEELWSLIQKGKQGWILTAFLGMERVLHICRVIDMNVGDDDLGCMQQIRQAIVKRWVNALREQQNTLSAIATCIDDLFKSSLDNPKDDSPDAFNFQTHDLIEGVPADHNWSEIKWNDHPRLTEVGVTFTEDDLRVYIQKGGKDYVLLKTPYIVRQLAVAAVKRN</sequence>
<evidence type="ECO:0000313" key="3">
    <source>
        <dbReference type="EMBL" id="KAF3001200.1"/>
    </source>
</evidence>
<comment type="caution">
    <text evidence="3">The sequence shown here is derived from an EMBL/GenBank/DDBJ whole genome shotgun (WGS) entry which is preliminary data.</text>
</comment>
<dbReference type="InterPro" id="IPR058252">
    <property type="entry name" value="zf_Tbcl_4"/>
</dbReference>
<evidence type="ECO:0000259" key="2">
    <source>
        <dbReference type="Pfam" id="PF26648"/>
    </source>
</evidence>
<organism evidence="3 4">
    <name type="scientific">Curvularia kusanoi</name>
    <name type="common">Cochliobolus kusanoi</name>
    <dbReference type="NCBI Taxonomy" id="90978"/>
    <lineage>
        <taxon>Eukaryota</taxon>
        <taxon>Fungi</taxon>
        <taxon>Dikarya</taxon>
        <taxon>Ascomycota</taxon>
        <taxon>Pezizomycotina</taxon>
        <taxon>Dothideomycetes</taxon>
        <taxon>Pleosporomycetidae</taxon>
        <taxon>Pleosporales</taxon>
        <taxon>Pleosporineae</taxon>
        <taxon>Pleosporaceae</taxon>
        <taxon>Curvularia</taxon>
    </lineage>
</organism>
<feature type="region of interest" description="Disordered" evidence="1">
    <location>
        <begin position="1"/>
        <end position="68"/>
    </location>
</feature>
<keyword evidence="4" id="KW-1185">Reference proteome</keyword>
<accession>A0A9P4WAF0</accession>
<dbReference type="Proteomes" id="UP000801428">
    <property type="component" value="Unassembled WGS sequence"/>
</dbReference>